<organism evidence="1 2">
    <name type="scientific">Fusarium sarcochroum</name>
    <dbReference type="NCBI Taxonomy" id="1208366"/>
    <lineage>
        <taxon>Eukaryota</taxon>
        <taxon>Fungi</taxon>
        <taxon>Dikarya</taxon>
        <taxon>Ascomycota</taxon>
        <taxon>Pezizomycotina</taxon>
        <taxon>Sordariomycetes</taxon>
        <taxon>Hypocreomycetidae</taxon>
        <taxon>Hypocreales</taxon>
        <taxon>Nectriaceae</taxon>
        <taxon>Fusarium</taxon>
        <taxon>Fusarium lateritium species complex</taxon>
    </lineage>
</organism>
<dbReference type="Proteomes" id="UP000622797">
    <property type="component" value="Unassembled WGS sequence"/>
</dbReference>
<dbReference type="AlphaFoldDB" id="A0A8H4STF1"/>
<reference evidence="1" key="2">
    <citation type="submission" date="2020-05" db="EMBL/GenBank/DDBJ databases">
        <authorList>
            <person name="Kim H.-S."/>
            <person name="Proctor R.H."/>
            <person name="Brown D.W."/>
        </authorList>
    </citation>
    <scope>NUCLEOTIDE SEQUENCE</scope>
    <source>
        <strain evidence="1">NRRL 20472</strain>
    </source>
</reference>
<dbReference type="PANTHER" id="PTHR33112">
    <property type="entry name" value="DOMAIN PROTEIN, PUTATIVE-RELATED"/>
    <property type="match status" value="1"/>
</dbReference>
<evidence type="ECO:0000313" key="1">
    <source>
        <dbReference type="EMBL" id="KAF4945323.1"/>
    </source>
</evidence>
<dbReference type="PANTHER" id="PTHR33112:SF8">
    <property type="entry name" value="HETEROKARYON INCOMPATIBILITY DOMAIN-CONTAINING PROTEIN"/>
    <property type="match status" value="1"/>
</dbReference>
<accession>A0A8H4STF1</accession>
<gene>
    <name evidence="1" type="ORF">FSARC_14452</name>
</gene>
<evidence type="ECO:0008006" key="3">
    <source>
        <dbReference type="Google" id="ProtNLM"/>
    </source>
</evidence>
<name>A0A8H4STF1_9HYPO</name>
<dbReference type="EMBL" id="JABEXW010001244">
    <property type="protein sequence ID" value="KAF4945323.1"/>
    <property type="molecule type" value="Genomic_DNA"/>
</dbReference>
<evidence type="ECO:0000313" key="2">
    <source>
        <dbReference type="Proteomes" id="UP000622797"/>
    </source>
</evidence>
<dbReference type="OrthoDB" id="5102930at2759"/>
<proteinExistence type="predicted"/>
<sequence length="413" mass="46515">MINRRGWVLQERFLSPRIVYLGNEQLYWECDVHIASEAVPQNLDITGKRGSHYHNDTDETRHVSWSSVVDAYSNCTLTRQEDKLIAISGLAKSLSKKSGHTYFSGIWIEYWIQDLLWYPNTRIECPDENATQITPLADKPEAPSWLWVVFPGQVLPNPYWRQSEFTSSNLCSFASDNVFAFAILTKWTLNPPGASDEAFVSFAGATLWLNCFLIPTTFDKDALVEQISCRKNGAIFYCFEDEKDRTGHLPNLRLRIRSGSGSEDSGKSTSLCLEFSEQFHPSLPCFLVPLLGTTEWGDQVPVDIQGPALYGLVLQEIYKDQQRQFIRIARFTHSPPDDFGITAVILNTVAKQGLGVHVVPKTTEEEAFEAAFRHHAATQTSSPLSLGGSKAETSGWSKVPQFSQLRWTNVQLV</sequence>
<keyword evidence="2" id="KW-1185">Reference proteome</keyword>
<comment type="caution">
    <text evidence="1">The sequence shown here is derived from an EMBL/GenBank/DDBJ whole genome shotgun (WGS) entry which is preliminary data.</text>
</comment>
<reference evidence="1" key="1">
    <citation type="journal article" date="2020" name="BMC Genomics">
        <title>Correction to: Identification and distribution of gene clusters required for synthesis of sphingolipid metabolism inhibitors in diverse species of the filamentous fungus Fusarium.</title>
        <authorList>
            <person name="Kim H.S."/>
            <person name="Lohmar J.M."/>
            <person name="Busman M."/>
            <person name="Brown D.W."/>
            <person name="Naumann T.A."/>
            <person name="Divon H.H."/>
            <person name="Lysoe E."/>
            <person name="Uhlig S."/>
            <person name="Proctor R.H."/>
        </authorList>
    </citation>
    <scope>NUCLEOTIDE SEQUENCE</scope>
    <source>
        <strain evidence="1">NRRL 20472</strain>
    </source>
</reference>
<protein>
    <recommendedName>
        <fullName evidence="3">Heterokaryon incompatibility domain-containing protein</fullName>
    </recommendedName>
</protein>